<name>A0AA41G929_9EURY</name>
<dbReference type="SUPFAM" id="SSF48208">
    <property type="entry name" value="Six-hairpin glycosidases"/>
    <property type="match status" value="1"/>
</dbReference>
<evidence type="ECO:0000256" key="2">
    <source>
        <dbReference type="ARBA" id="ARBA00023235"/>
    </source>
</evidence>
<dbReference type="InterPro" id="IPR010819">
    <property type="entry name" value="AGE/CE"/>
</dbReference>
<reference evidence="3" key="1">
    <citation type="submission" date="2021-06" db="EMBL/GenBank/DDBJ databases">
        <title>New haloarchaea isolates fom saline soil.</title>
        <authorList>
            <person name="Duran-Viseras A."/>
            <person name="Sanchez-Porro C.S."/>
            <person name="Ventosa A."/>
        </authorList>
    </citation>
    <scope>NUCLEOTIDE SEQUENCE</scope>
    <source>
        <strain evidence="3">JCM 18369</strain>
    </source>
</reference>
<dbReference type="GO" id="GO:0016853">
    <property type="term" value="F:isomerase activity"/>
    <property type="evidence" value="ECO:0007669"/>
    <property type="project" value="UniProtKB-KW"/>
</dbReference>
<dbReference type="EMBL" id="JAHQXE010000003">
    <property type="protein sequence ID" value="MBV0902377.1"/>
    <property type="molecule type" value="Genomic_DNA"/>
</dbReference>
<protein>
    <submittedName>
        <fullName evidence="3">AGE family epimerase/isomerase</fullName>
    </submittedName>
</protein>
<dbReference type="PANTHER" id="PTHR15108">
    <property type="entry name" value="N-ACYLGLUCOSAMINE-2-EPIMERASE"/>
    <property type="match status" value="1"/>
</dbReference>
<keyword evidence="2" id="KW-0413">Isomerase</keyword>
<dbReference type="AlphaFoldDB" id="A0AA41G929"/>
<evidence type="ECO:0000313" key="4">
    <source>
        <dbReference type="Proteomes" id="UP001166304"/>
    </source>
</evidence>
<organism evidence="3 4">
    <name type="scientific">Haloarcula salina</name>
    <dbReference type="NCBI Taxonomy" id="1429914"/>
    <lineage>
        <taxon>Archaea</taxon>
        <taxon>Methanobacteriati</taxon>
        <taxon>Methanobacteriota</taxon>
        <taxon>Stenosarchaea group</taxon>
        <taxon>Halobacteria</taxon>
        <taxon>Halobacteriales</taxon>
        <taxon>Haloarculaceae</taxon>
        <taxon>Haloarcula</taxon>
    </lineage>
</organism>
<dbReference type="Pfam" id="PF07221">
    <property type="entry name" value="GlcNAc_2-epim"/>
    <property type="match status" value="1"/>
</dbReference>
<dbReference type="GO" id="GO:0005975">
    <property type="term" value="P:carbohydrate metabolic process"/>
    <property type="evidence" value="ECO:0007669"/>
    <property type="project" value="InterPro"/>
</dbReference>
<proteinExistence type="inferred from homology"/>
<comment type="similarity">
    <text evidence="1">Belongs to the N-acylglucosamine 2-epimerase family.</text>
</comment>
<keyword evidence="4" id="KW-1185">Reference proteome</keyword>
<dbReference type="Proteomes" id="UP001166304">
    <property type="component" value="Unassembled WGS sequence"/>
</dbReference>
<dbReference type="RefSeq" id="WP_162413459.1">
    <property type="nucleotide sequence ID" value="NZ_JAHQXE010000003.1"/>
</dbReference>
<dbReference type="InterPro" id="IPR012341">
    <property type="entry name" value="6hp_glycosidase-like_sf"/>
</dbReference>
<accession>A0AA41G929</accession>
<dbReference type="Gene3D" id="1.50.10.10">
    <property type="match status" value="1"/>
</dbReference>
<evidence type="ECO:0000313" key="3">
    <source>
        <dbReference type="EMBL" id="MBV0902377.1"/>
    </source>
</evidence>
<sequence length="392" mass="44134">MTDYADAEWLRDHVRAVLDCYYPICLDERHGGFVAQLDVETGAVYDPDSKHLVATARFTRNFALASDLFGDERWAGAAARGVAFLREAFRDADRGGYHWLLEGTTPVDSRRVCYGHAFVVLAYARATEAGVPDADRYLDETWSLLDERFYEPDHGLYRSAYDADWRESEPYRGQNANMHACEAALVAYEVTGEDQYLDRAATVAEALCVDLAAETDGRIWEHYDADWTPDFEYNRDDPAHQFRPWGYQPGHHAEWAKLLSILDRHHDADWPGERAAELFDAALDGWDDDRGGFSYTLDESGVPVVDDRYGWAVAEAIGAAAALTERTGDETYREWYDRFWDYALGTLVAPTGAWYERVDAGNEAYPTDDGPAVEPGYHPIGACYEAIRSLGG</sequence>
<comment type="caution">
    <text evidence="3">The sequence shown here is derived from an EMBL/GenBank/DDBJ whole genome shotgun (WGS) entry which is preliminary data.</text>
</comment>
<evidence type="ECO:0000256" key="1">
    <source>
        <dbReference type="ARBA" id="ARBA00008558"/>
    </source>
</evidence>
<gene>
    <name evidence="3" type="ORF">KTS37_11320</name>
</gene>
<dbReference type="InterPro" id="IPR008928">
    <property type="entry name" value="6-hairpin_glycosidase_sf"/>
</dbReference>